<evidence type="ECO:0000256" key="1">
    <source>
        <dbReference type="ARBA" id="ARBA00004245"/>
    </source>
</evidence>
<evidence type="ECO:0000313" key="9">
    <source>
        <dbReference type="Proteomes" id="UP000492821"/>
    </source>
</evidence>
<dbReference type="SUPFAM" id="SSF52540">
    <property type="entry name" value="P-loop containing nucleoside triphosphate hydrolases"/>
    <property type="match status" value="1"/>
</dbReference>
<feature type="region of interest" description="Disordered" evidence="7">
    <location>
        <begin position="617"/>
        <end position="664"/>
    </location>
</feature>
<feature type="domain" description="Kinesin motor" evidence="8">
    <location>
        <begin position="9"/>
        <end position="407"/>
    </location>
</feature>
<dbReference type="GO" id="GO:0007018">
    <property type="term" value="P:microtubule-based movement"/>
    <property type="evidence" value="ECO:0007669"/>
    <property type="project" value="InterPro"/>
</dbReference>
<dbReference type="GO" id="GO:0016887">
    <property type="term" value="F:ATP hydrolysis activity"/>
    <property type="evidence" value="ECO:0007669"/>
    <property type="project" value="TreeGrafter"/>
</dbReference>
<evidence type="ECO:0000256" key="7">
    <source>
        <dbReference type="SAM" id="MobiDB-lite"/>
    </source>
</evidence>
<dbReference type="InterPro" id="IPR027417">
    <property type="entry name" value="P-loop_NTPase"/>
</dbReference>
<dbReference type="Pfam" id="PF00225">
    <property type="entry name" value="Kinesin"/>
    <property type="match status" value="1"/>
</dbReference>
<feature type="binding site" evidence="5">
    <location>
        <begin position="94"/>
        <end position="101"/>
    </location>
    <ligand>
        <name>ATP</name>
        <dbReference type="ChEBI" id="CHEBI:30616"/>
    </ligand>
</feature>
<dbReference type="GO" id="GO:0005634">
    <property type="term" value="C:nucleus"/>
    <property type="evidence" value="ECO:0007669"/>
    <property type="project" value="TreeGrafter"/>
</dbReference>
<dbReference type="PANTHER" id="PTHR24115">
    <property type="entry name" value="KINESIN-RELATED"/>
    <property type="match status" value="1"/>
</dbReference>
<dbReference type="AlphaFoldDB" id="A0A7E4V8R3"/>
<sequence>MTETDKKRGLEIHCRIAPVKPGVEPCVVPEDESLVRLVAPADYLRNGEPFTERIYRFGKVFDGTDDQRTVFEACAFDFVQDLIKGQNSLLFTYGVTGSGKTHTMAGSVKDGKDNFGILPRALYVLFKSLQNNMVEKGIFRPNGQNGFVIQSPEEAKRTRDTAPPMGHYEMRPIYIPVRPAQALSQSHCSTVFVSYVEIYNNLCYDLLDENVTDPKLRTSHDIRTNPLTKTTYVEKVKEVEVHSVEEALEQFLQAQERRQTAKTALNASSSRSHSIFTIRLVTAPWAETDEYPIRDSDQIRISEMSLVDLAGSERAKRTGNTGSRLDEAGAINSSLLVLRQCFEKLRTNAKTRNPTPVPYRDTKLTHLFKTYFEGKGCIRMIICVNPRPADFEENKHVMEFAELAREVKTNTITLPALPLEGLNSLPFGRRDVLQWTREFEEAVGDFEPLMIELFEPPPPPITVINPEDLKDQIERWREYYSRQDALRKKMGETVYDNAKAFSESLKQRLCYADLAIMRCEKLSDELNEVQQAYAHDVSRLREENKLLRDKLHAVEYRLCGYEAKDKNDREREKENRAEMRRTAAESERKSRLLNAVTTLVEAPITTTPTTNVAALRKQFDTPATAQDNERKRLRTRNHSRPPVPSKTANTGSATPSVSRGGTHMNTRYHRRSQSVGVGGRVLDHQPVNKIPTGTVFQPQLPRNSRHTTRISTEDLKKCTDYLFTNQSRDVNGSVRTDLVKGSIIPTAGGGRSVMFNDVEVLRHQDPTD</sequence>
<dbReference type="GO" id="GO:0003777">
    <property type="term" value="F:microtubule motor activity"/>
    <property type="evidence" value="ECO:0007669"/>
    <property type="project" value="InterPro"/>
</dbReference>
<name>A0A7E4V8R3_PANRE</name>
<keyword evidence="9" id="KW-1185">Reference proteome</keyword>
<evidence type="ECO:0000256" key="5">
    <source>
        <dbReference type="PROSITE-ProRule" id="PRU00283"/>
    </source>
</evidence>
<dbReference type="PANTHER" id="PTHR24115:SF600">
    <property type="entry name" value="KINESIN-LIKE PROTEIN KIF23"/>
    <property type="match status" value="1"/>
</dbReference>
<dbReference type="GO" id="GO:0005874">
    <property type="term" value="C:microtubule"/>
    <property type="evidence" value="ECO:0007669"/>
    <property type="project" value="UniProtKB-KW"/>
</dbReference>
<dbReference type="Gene3D" id="2.60.40.4330">
    <property type="entry name" value="Kinesin-like protein Kif23, Arf6-interacting domain"/>
    <property type="match status" value="1"/>
</dbReference>
<dbReference type="Gene3D" id="3.40.850.10">
    <property type="entry name" value="Kinesin motor domain"/>
    <property type="match status" value="1"/>
</dbReference>
<reference evidence="10" key="2">
    <citation type="submission" date="2020-10" db="UniProtKB">
        <authorList>
            <consortium name="WormBaseParasite"/>
        </authorList>
    </citation>
    <scope>IDENTIFICATION</scope>
</reference>
<dbReference type="GO" id="GO:0005871">
    <property type="term" value="C:kinesin complex"/>
    <property type="evidence" value="ECO:0007669"/>
    <property type="project" value="TreeGrafter"/>
</dbReference>
<keyword evidence="6" id="KW-0493">Microtubule</keyword>
<dbReference type="Proteomes" id="UP000492821">
    <property type="component" value="Unassembled WGS sequence"/>
</dbReference>
<evidence type="ECO:0000259" key="8">
    <source>
        <dbReference type="PROSITE" id="PS50067"/>
    </source>
</evidence>
<comment type="similarity">
    <text evidence="5 6">Belongs to the TRAFAC class myosin-kinesin ATPase superfamily. Kinesin family.</text>
</comment>
<evidence type="ECO:0000313" key="10">
    <source>
        <dbReference type="WBParaSite" id="Pan_g17871.t1"/>
    </source>
</evidence>
<dbReference type="InterPro" id="IPR001752">
    <property type="entry name" value="Kinesin_motor_dom"/>
</dbReference>
<dbReference type="InterPro" id="IPR019821">
    <property type="entry name" value="Kinesin_motor_CS"/>
</dbReference>
<evidence type="ECO:0000256" key="6">
    <source>
        <dbReference type="RuleBase" id="RU000394"/>
    </source>
</evidence>
<dbReference type="InterPro" id="IPR027640">
    <property type="entry name" value="Kinesin-like_fam"/>
</dbReference>
<feature type="compositionally biased region" description="Polar residues" evidence="7">
    <location>
        <begin position="646"/>
        <end position="664"/>
    </location>
</feature>
<reference evidence="9" key="1">
    <citation type="journal article" date="2013" name="Genetics">
        <title>The draft genome and transcriptome of Panagrellus redivivus are shaped by the harsh demands of a free-living lifestyle.</title>
        <authorList>
            <person name="Srinivasan J."/>
            <person name="Dillman A.R."/>
            <person name="Macchietto M.G."/>
            <person name="Heikkinen L."/>
            <person name="Lakso M."/>
            <person name="Fracchia K.M."/>
            <person name="Antoshechkin I."/>
            <person name="Mortazavi A."/>
            <person name="Wong G."/>
            <person name="Sternberg P.W."/>
        </authorList>
    </citation>
    <scope>NUCLEOTIDE SEQUENCE [LARGE SCALE GENOMIC DNA]</scope>
    <source>
        <strain evidence="9">MT8872</strain>
    </source>
</reference>
<keyword evidence="5 6" id="KW-0505">Motor protein</keyword>
<dbReference type="WBParaSite" id="Pan_g17871.t1">
    <property type="protein sequence ID" value="Pan_g17871.t1"/>
    <property type="gene ID" value="Pan_g17871"/>
</dbReference>
<dbReference type="Pfam" id="PF16540">
    <property type="entry name" value="MKLP1_Arf_bdg"/>
    <property type="match status" value="1"/>
</dbReference>
<accession>A0A7E4V8R3</accession>
<keyword evidence="4" id="KW-0963">Cytoplasm</keyword>
<dbReference type="InterPro" id="IPR032384">
    <property type="entry name" value="Kif23_Arf-bd"/>
</dbReference>
<evidence type="ECO:0000256" key="2">
    <source>
        <dbReference type="ARBA" id="ARBA00022741"/>
    </source>
</evidence>
<dbReference type="PROSITE" id="PS50067">
    <property type="entry name" value="KINESIN_MOTOR_2"/>
    <property type="match status" value="1"/>
</dbReference>
<protein>
    <recommendedName>
        <fullName evidence="6">Kinesin-like protein</fullName>
    </recommendedName>
</protein>
<dbReference type="GO" id="GO:0051256">
    <property type="term" value="P:mitotic spindle midzone assembly"/>
    <property type="evidence" value="ECO:0007669"/>
    <property type="project" value="TreeGrafter"/>
</dbReference>
<organism evidence="9 10">
    <name type="scientific">Panagrellus redivivus</name>
    <name type="common">Microworm</name>
    <dbReference type="NCBI Taxonomy" id="6233"/>
    <lineage>
        <taxon>Eukaryota</taxon>
        <taxon>Metazoa</taxon>
        <taxon>Ecdysozoa</taxon>
        <taxon>Nematoda</taxon>
        <taxon>Chromadorea</taxon>
        <taxon>Rhabditida</taxon>
        <taxon>Tylenchina</taxon>
        <taxon>Panagrolaimomorpha</taxon>
        <taxon>Panagrolaimoidea</taxon>
        <taxon>Panagrolaimidae</taxon>
        <taxon>Panagrellus</taxon>
    </lineage>
</organism>
<keyword evidence="4" id="KW-0206">Cytoskeleton</keyword>
<evidence type="ECO:0000256" key="3">
    <source>
        <dbReference type="ARBA" id="ARBA00022840"/>
    </source>
</evidence>
<comment type="subcellular location">
    <subcellularLocation>
        <location evidence="1">Cytoplasm</location>
        <location evidence="1">Cytoskeleton</location>
    </subcellularLocation>
</comment>
<dbReference type="GO" id="GO:0005524">
    <property type="term" value="F:ATP binding"/>
    <property type="evidence" value="ECO:0007669"/>
    <property type="project" value="UniProtKB-UniRule"/>
</dbReference>
<dbReference type="GO" id="GO:0008017">
    <property type="term" value="F:microtubule binding"/>
    <property type="evidence" value="ECO:0007669"/>
    <property type="project" value="InterPro"/>
</dbReference>
<keyword evidence="2 5" id="KW-0547">Nucleotide-binding</keyword>
<proteinExistence type="inferred from homology"/>
<evidence type="ECO:0000256" key="4">
    <source>
        <dbReference type="ARBA" id="ARBA00023212"/>
    </source>
</evidence>
<dbReference type="SMART" id="SM00129">
    <property type="entry name" value="KISc"/>
    <property type="match status" value="1"/>
</dbReference>
<dbReference type="InterPro" id="IPR038105">
    <property type="entry name" value="Kif23_Arf-bd_sf"/>
</dbReference>
<dbReference type="InterPro" id="IPR036961">
    <property type="entry name" value="Kinesin_motor_dom_sf"/>
</dbReference>
<keyword evidence="3 5" id="KW-0067">ATP-binding</keyword>
<dbReference type="PRINTS" id="PR00380">
    <property type="entry name" value="KINESINHEAVY"/>
</dbReference>
<dbReference type="PROSITE" id="PS00411">
    <property type="entry name" value="KINESIN_MOTOR_1"/>
    <property type="match status" value="1"/>
</dbReference>
<feature type="region of interest" description="Disordered" evidence="7">
    <location>
        <begin position="566"/>
        <end position="589"/>
    </location>
</feature>